<name>A0A0F9DS47_9ZZZZ</name>
<proteinExistence type="predicted"/>
<accession>A0A0F9DS47</accession>
<sequence>WMIKLSDKDRLIVQLDKVLGEARVEITELKLKLNGGNKNA</sequence>
<protein>
    <submittedName>
        <fullName evidence="1">Uncharacterized protein</fullName>
    </submittedName>
</protein>
<dbReference type="EMBL" id="LAZR01040346">
    <property type="protein sequence ID" value="KKL14723.1"/>
    <property type="molecule type" value="Genomic_DNA"/>
</dbReference>
<reference evidence="1" key="1">
    <citation type="journal article" date="2015" name="Nature">
        <title>Complex archaea that bridge the gap between prokaryotes and eukaryotes.</title>
        <authorList>
            <person name="Spang A."/>
            <person name="Saw J.H."/>
            <person name="Jorgensen S.L."/>
            <person name="Zaremba-Niedzwiedzka K."/>
            <person name="Martijn J."/>
            <person name="Lind A.E."/>
            <person name="van Eijk R."/>
            <person name="Schleper C."/>
            <person name="Guy L."/>
            <person name="Ettema T.J."/>
        </authorList>
    </citation>
    <scope>NUCLEOTIDE SEQUENCE</scope>
</reference>
<dbReference type="AlphaFoldDB" id="A0A0F9DS47"/>
<feature type="non-terminal residue" evidence="1">
    <location>
        <position position="1"/>
    </location>
</feature>
<gene>
    <name evidence="1" type="ORF">LCGC14_2512840</name>
</gene>
<evidence type="ECO:0000313" key="1">
    <source>
        <dbReference type="EMBL" id="KKL14723.1"/>
    </source>
</evidence>
<comment type="caution">
    <text evidence="1">The sequence shown here is derived from an EMBL/GenBank/DDBJ whole genome shotgun (WGS) entry which is preliminary data.</text>
</comment>
<organism evidence="1">
    <name type="scientific">marine sediment metagenome</name>
    <dbReference type="NCBI Taxonomy" id="412755"/>
    <lineage>
        <taxon>unclassified sequences</taxon>
        <taxon>metagenomes</taxon>
        <taxon>ecological metagenomes</taxon>
    </lineage>
</organism>